<keyword evidence="6" id="KW-0326">Glycosidase</keyword>
<proteinExistence type="inferred from homology"/>
<evidence type="ECO:0000313" key="8">
    <source>
        <dbReference type="EMBL" id="KAK8047144.1"/>
    </source>
</evidence>
<comment type="function">
    <text evidence="1">Alpha-L-fucosidase is responsible for hydrolyzing the alpha-1,6-linked fucose joined to the reducing-end N-acetylglucosamine of the carbohydrate moieties of glycoproteins.</text>
</comment>
<dbReference type="PRINTS" id="PR00741">
    <property type="entry name" value="GLHYDRLASE29"/>
</dbReference>
<keyword evidence="4" id="KW-0732">Signal</keyword>
<sequence>MWCDTGAANASAEFAARWWNTAKQEGRQVAMNSRCGVAQAADFDTPEYETFSIAQHRKWESNQGMDPYSYGYNRATPDGAYMNASTVVRTLVDMVAKNGNLLLDIGPRADGSLVQAEVDNLREAGRWIHAHGEAIFNTTYWFVQSEIAGGGPEVRFTQTESAFYILFLERPPVSEGGVVKVSAPVPILPGDQVSLLAVEGGESLLWSASGEGGDSQLSITVEENLLDSEEFCWVFRVAYA</sequence>
<comment type="similarity">
    <text evidence="2">Belongs to the glycosyl hydrolase 29 family.</text>
</comment>
<evidence type="ECO:0000256" key="1">
    <source>
        <dbReference type="ARBA" id="ARBA00004071"/>
    </source>
</evidence>
<dbReference type="InterPro" id="IPR057739">
    <property type="entry name" value="Glyco_hydro_29_N"/>
</dbReference>
<dbReference type="GO" id="GO:0016787">
    <property type="term" value="F:hydrolase activity"/>
    <property type="evidence" value="ECO:0007669"/>
    <property type="project" value="UniProtKB-KW"/>
</dbReference>
<evidence type="ECO:0000256" key="2">
    <source>
        <dbReference type="ARBA" id="ARBA00007951"/>
    </source>
</evidence>
<evidence type="ECO:0000256" key="4">
    <source>
        <dbReference type="ARBA" id="ARBA00022729"/>
    </source>
</evidence>
<dbReference type="InterPro" id="IPR017853">
    <property type="entry name" value="GH"/>
</dbReference>
<organism evidence="8 9">
    <name type="scientific">Apiospora saccharicola</name>
    <dbReference type="NCBI Taxonomy" id="335842"/>
    <lineage>
        <taxon>Eukaryota</taxon>
        <taxon>Fungi</taxon>
        <taxon>Dikarya</taxon>
        <taxon>Ascomycota</taxon>
        <taxon>Pezizomycotina</taxon>
        <taxon>Sordariomycetes</taxon>
        <taxon>Xylariomycetidae</taxon>
        <taxon>Amphisphaeriales</taxon>
        <taxon>Apiosporaceae</taxon>
        <taxon>Apiospora</taxon>
    </lineage>
</organism>
<name>A0ABR1TKG0_9PEZI</name>
<evidence type="ECO:0000256" key="6">
    <source>
        <dbReference type="ARBA" id="ARBA00023295"/>
    </source>
</evidence>
<accession>A0ABR1TKG0</accession>
<dbReference type="Proteomes" id="UP001446871">
    <property type="component" value="Unassembled WGS sequence"/>
</dbReference>
<dbReference type="EC" id="3.2.1.51" evidence="3"/>
<dbReference type="SUPFAM" id="SSF51445">
    <property type="entry name" value="(Trans)glycosidases"/>
    <property type="match status" value="1"/>
</dbReference>
<evidence type="ECO:0000313" key="9">
    <source>
        <dbReference type="Proteomes" id="UP001446871"/>
    </source>
</evidence>
<dbReference type="PANTHER" id="PTHR10030">
    <property type="entry name" value="ALPHA-L-FUCOSIDASE"/>
    <property type="match status" value="1"/>
</dbReference>
<dbReference type="Gene3D" id="3.20.20.80">
    <property type="entry name" value="Glycosidases"/>
    <property type="match status" value="1"/>
</dbReference>
<dbReference type="InterPro" id="IPR016286">
    <property type="entry name" value="FUC_metazoa-typ"/>
</dbReference>
<reference evidence="8 9" key="1">
    <citation type="submission" date="2023-01" db="EMBL/GenBank/DDBJ databases">
        <title>Analysis of 21 Apiospora genomes using comparative genomics revels a genus with tremendous synthesis potential of carbohydrate active enzymes and secondary metabolites.</title>
        <authorList>
            <person name="Sorensen T."/>
        </authorList>
    </citation>
    <scope>NUCLEOTIDE SEQUENCE [LARGE SCALE GENOMIC DNA]</scope>
    <source>
        <strain evidence="8 9">CBS 83171</strain>
    </source>
</reference>
<evidence type="ECO:0000259" key="7">
    <source>
        <dbReference type="Pfam" id="PF01120"/>
    </source>
</evidence>
<dbReference type="SMART" id="SM00812">
    <property type="entry name" value="Alpha_L_fucos"/>
    <property type="match status" value="1"/>
</dbReference>
<feature type="domain" description="Glycoside hydrolase family 29 N-terminal" evidence="7">
    <location>
        <begin position="9"/>
        <end position="133"/>
    </location>
</feature>
<dbReference type="EMBL" id="JAQQWM010000009">
    <property type="protein sequence ID" value="KAK8047144.1"/>
    <property type="molecule type" value="Genomic_DNA"/>
</dbReference>
<keyword evidence="9" id="KW-1185">Reference proteome</keyword>
<dbReference type="PANTHER" id="PTHR10030:SF37">
    <property type="entry name" value="ALPHA-L-FUCOSIDASE-RELATED"/>
    <property type="match status" value="1"/>
</dbReference>
<dbReference type="InterPro" id="IPR000933">
    <property type="entry name" value="Glyco_hydro_29"/>
</dbReference>
<keyword evidence="5 8" id="KW-0378">Hydrolase</keyword>
<protein>
    <recommendedName>
        <fullName evidence="3">alpha-L-fucosidase</fullName>
        <ecNumber evidence="3">3.2.1.51</ecNumber>
    </recommendedName>
</protein>
<dbReference type="Pfam" id="PF01120">
    <property type="entry name" value="Alpha_L_fucos"/>
    <property type="match status" value="1"/>
</dbReference>
<evidence type="ECO:0000256" key="3">
    <source>
        <dbReference type="ARBA" id="ARBA00012662"/>
    </source>
</evidence>
<comment type="caution">
    <text evidence="8">The sequence shown here is derived from an EMBL/GenBank/DDBJ whole genome shotgun (WGS) entry which is preliminary data.</text>
</comment>
<evidence type="ECO:0000256" key="5">
    <source>
        <dbReference type="ARBA" id="ARBA00022801"/>
    </source>
</evidence>
<gene>
    <name evidence="8" type="ORF">PG996_015208</name>
</gene>